<dbReference type="SUPFAM" id="SSF53720">
    <property type="entry name" value="ALDH-like"/>
    <property type="match status" value="1"/>
</dbReference>
<dbReference type="InterPro" id="IPR016161">
    <property type="entry name" value="Ald_DH/histidinol_DH"/>
</dbReference>
<dbReference type="OrthoDB" id="6882680at2"/>
<comment type="similarity">
    <text evidence="1">Belongs to the aldehyde dehydrogenase family.</text>
</comment>
<gene>
    <name evidence="4" type="ORF">SAMN05444920_110227</name>
</gene>
<reference evidence="4 5" key="1">
    <citation type="submission" date="2016-10" db="EMBL/GenBank/DDBJ databases">
        <authorList>
            <person name="de Groot N.N."/>
        </authorList>
    </citation>
    <scope>NUCLEOTIDE SEQUENCE [LARGE SCALE GENOMIC DNA]</scope>
    <source>
        <strain evidence="4 5">CGMCC 4.7037</strain>
    </source>
</reference>
<dbReference type="InterPro" id="IPR016163">
    <property type="entry name" value="Ald_DH_C"/>
</dbReference>
<dbReference type="AlphaFoldDB" id="A0A1H6EK67"/>
<organism evidence="4 5">
    <name type="scientific">Nonomuraea solani</name>
    <dbReference type="NCBI Taxonomy" id="1144553"/>
    <lineage>
        <taxon>Bacteria</taxon>
        <taxon>Bacillati</taxon>
        <taxon>Actinomycetota</taxon>
        <taxon>Actinomycetes</taxon>
        <taxon>Streptosporangiales</taxon>
        <taxon>Streptosporangiaceae</taxon>
        <taxon>Nonomuraea</taxon>
    </lineage>
</organism>
<dbReference type="InterPro" id="IPR015590">
    <property type="entry name" value="Aldehyde_DH_dom"/>
</dbReference>
<evidence type="ECO:0000256" key="1">
    <source>
        <dbReference type="ARBA" id="ARBA00009986"/>
    </source>
</evidence>
<dbReference type="PANTHER" id="PTHR42991:SF1">
    <property type="entry name" value="ALDEHYDE DEHYDROGENASE"/>
    <property type="match status" value="1"/>
</dbReference>
<accession>A0A1H6EK67</accession>
<dbReference type="GO" id="GO:0008911">
    <property type="term" value="F:lactaldehyde dehydrogenase (NAD+) activity"/>
    <property type="evidence" value="ECO:0007669"/>
    <property type="project" value="TreeGrafter"/>
</dbReference>
<keyword evidence="5" id="KW-1185">Reference proteome</keyword>
<evidence type="ECO:0000256" key="2">
    <source>
        <dbReference type="ARBA" id="ARBA00023002"/>
    </source>
</evidence>
<feature type="domain" description="Aldehyde dehydrogenase" evidence="3">
    <location>
        <begin position="20"/>
        <end position="469"/>
    </location>
</feature>
<keyword evidence="2" id="KW-0560">Oxidoreductase</keyword>
<dbReference type="Pfam" id="PF00171">
    <property type="entry name" value="Aldedh"/>
    <property type="match status" value="1"/>
</dbReference>
<name>A0A1H6EK67_9ACTN</name>
<dbReference type="InterPro" id="IPR051020">
    <property type="entry name" value="ALDH-related_metabolic_enz"/>
</dbReference>
<dbReference type="EMBL" id="FNVT01000010">
    <property type="protein sequence ID" value="SEG97144.1"/>
    <property type="molecule type" value="Genomic_DNA"/>
</dbReference>
<dbReference type="PANTHER" id="PTHR42991">
    <property type="entry name" value="ALDEHYDE DEHYDROGENASE"/>
    <property type="match status" value="1"/>
</dbReference>
<dbReference type="Gene3D" id="3.40.605.10">
    <property type="entry name" value="Aldehyde Dehydrogenase, Chain A, domain 1"/>
    <property type="match status" value="1"/>
</dbReference>
<dbReference type="Proteomes" id="UP000236732">
    <property type="component" value="Unassembled WGS sequence"/>
</dbReference>
<proteinExistence type="inferred from homology"/>
<protein>
    <submittedName>
        <fullName evidence="4">Acyl-CoA reductase</fullName>
    </submittedName>
</protein>
<dbReference type="Gene3D" id="3.40.309.10">
    <property type="entry name" value="Aldehyde Dehydrogenase, Chain A, domain 2"/>
    <property type="match status" value="1"/>
</dbReference>
<evidence type="ECO:0000259" key="3">
    <source>
        <dbReference type="Pfam" id="PF00171"/>
    </source>
</evidence>
<dbReference type="RefSeq" id="WP_103959808.1">
    <property type="nucleotide sequence ID" value="NZ_FNVT01000010.1"/>
</dbReference>
<evidence type="ECO:0000313" key="5">
    <source>
        <dbReference type="Proteomes" id="UP000236732"/>
    </source>
</evidence>
<evidence type="ECO:0000313" key="4">
    <source>
        <dbReference type="EMBL" id="SEG97144.1"/>
    </source>
</evidence>
<dbReference type="InterPro" id="IPR016162">
    <property type="entry name" value="Ald_DH_N"/>
</dbReference>
<sequence length="475" mass="49324">MTIDTPWPAGLPIGDGWEETAGTTDVIFPYDGTLVAKAPLGTPEQARRAVEEALAAAPAMAVLPSHARRAALTHAHDALKDRREEFERLLVHETGKPLIDCRVEVARTLVTLATAAEEVARLHGETVPLDLLPSGEGLVGFWTRRPIGVVVGITGFNYPLLLAAHKIAPAIAAGCPVIVKPAPATPLATLWLVHLLRSAAALPPAAVQLVTGDADVGRTLVEDRRIGAVSFTGSATAGHAIARGAAPTKVLLELGSNAALVVAADADLEAAADAVVRGGYYASGQACISVQRVLVEESVREPFVSLLADRVKGVTVGDPRLPGTRVAPLIDEAATARVLDWIAASGATAVIGGSRDGRAIAPTVLDGVADGAAAWDEEIFGPVVCVRSVPGLDAAFATVNTSRYGLHAAVFTRSLATAFAAIERIEAGGVVVNEVPGFRADNMPYGGVKDSGIGREGPRFAIEEFTVTRMAIIRP</sequence>